<dbReference type="GO" id="GO:0005634">
    <property type="term" value="C:nucleus"/>
    <property type="evidence" value="ECO:0007669"/>
    <property type="project" value="InterPro"/>
</dbReference>
<reference evidence="2 3" key="1">
    <citation type="submission" date="2020-10" db="EMBL/GenBank/DDBJ databases">
        <title>The Coptis chinensis genome and diversification of protoberbering-type alkaloids.</title>
        <authorList>
            <person name="Wang B."/>
            <person name="Shu S."/>
            <person name="Song C."/>
            <person name="Liu Y."/>
        </authorList>
    </citation>
    <scope>NUCLEOTIDE SEQUENCE [LARGE SCALE GENOMIC DNA]</scope>
    <source>
        <strain evidence="2">HL-2020</strain>
        <tissue evidence="2">Leaf</tissue>
    </source>
</reference>
<gene>
    <name evidence="2" type="ORF">IFM89_010866</name>
</gene>
<dbReference type="PANTHER" id="PTHR37243">
    <property type="entry name" value="NEGATIVE REGULATOR OF SYSTEMIC ACQUIRED RESISTANCE SNI1"/>
    <property type="match status" value="1"/>
</dbReference>
<accession>A0A835I1B2</accession>
<keyword evidence="1" id="KW-1133">Transmembrane helix</keyword>
<evidence type="ECO:0000313" key="3">
    <source>
        <dbReference type="Proteomes" id="UP000631114"/>
    </source>
</evidence>
<dbReference type="AlphaFoldDB" id="A0A835I1B2"/>
<dbReference type="EMBL" id="JADFTS010000004">
    <property type="protein sequence ID" value="KAF9608734.1"/>
    <property type="molecule type" value="Genomic_DNA"/>
</dbReference>
<organism evidence="2 3">
    <name type="scientific">Coptis chinensis</name>
    <dbReference type="NCBI Taxonomy" id="261450"/>
    <lineage>
        <taxon>Eukaryota</taxon>
        <taxon>Viridiplantae</taxon>
        <taxon>Streptophyta</taxon>
        <taxon>Embryophyta</taxon>
        <taxon>Tracheophyta</taxon>
        <taxon>Spermatophyta</taxon>
        <taxon>Magnoliopsida</taxon>
        <taxon>Ranunculales</taxon>
        <taxon>Ranunculaceae</taxon>
        <taxon>Coptidoideae</taxon>
        <taxon>Coptis</taxon>
    </lineage>
</organism>
<keyword evidence="1" id="KW-0812">Transmembrane</keyword>
<evidence type="ECO:0000313" key="2">
    <source>
        <dbReference type="EMBL" id="KAF9608734.1"/>
    </source>
</evidence>
<dbReference type="GO" id="GO:0030915">
    <property type="term" value="C:Smc5-Smc6 complex"/>
    <property type="evidence" value="ECO:0007669"/>
    <property type="project" value="InterPro"/>
</dbReference>
<dbReference type="GO" id="GO:0006974">
    <property type="term" value="P:DNA damage response"/>
    <property type="evidence" value="ECO:0007669"/>
    <property type="project" value="InterPro"/>
</dbReference>
<protein>
    <recommendedName>
        <fullName evidence="4">Negative regulator of systemic acquired resistance SNI1</fullName>
    </recommendedName>
</protein>
<dbReference type="OrthoDB" id="1885692at2759"/>
<evidence type="ECO:0008006" key="4">
    <source>
        <dbReference type="Google" id="ProtNLM"/>
    </source>
</evidence>
<comment type="caution">
    <text evidence="2">The sequence shown here is derived from an EMBL/GenBank/DDBJ whole genome shotgun (WGS) entry which is preliminary data.</text>
</comment>
<name>A0A835I1B2_9MAGN</name>
<dbReference type="PANTHER" id="PTHR37243:SF2">
    <property type="entry name" value="NEGATIVE REGULATOR OF SYSTEMIC ACQUIRED RESISTANCE SNI1"/>
    <property type="match status" value="1"/>
</dbReference>
<sequence>MEVKRNTTSRNNGIEENTMAILDSSGIKDSKDLLDDRLAFLEAVRASSLVSESGSAPSSKMFEAIFHILKDSTSLELTMTSYQLLIELDKRFPRVYISHSNTSESSGSRELVVLEEAWSPFALGPVIATYRETDRNYRNSNHPLDSLGFCHLTENIAREVNEVNFQVPAMKLIGEMMLFQYLLNVLQTDFVSRNTIYKETKDWACLRDSSLNVLLVSLSSRRMYKGLMKDCMSILSRGGHHFAGVTSNDLENEKMSSGKTVRSCGIVFTFYFGLKEGTCVAIQQFFSQIMELDVIKKQADLQGQTSRADGLRTPLLEIILDELTYDEELFSSFLQVIVEIVMGYFCIIFLIVFSNPNWKLEVILQFFSKYLKKPSIRTRRSSESTEDATLTDVLRSFSSETSTKAIIKKISADVAQLLLAHAFQVISCCFFSPLAKLTLHRPYSEAFSPRAFSGQHNNQLAYLKLQHHIDHVADSSENVRGSSVLQTCKDIIAAFDNLRKADK</sequence>
<keyword evidence="1" id="KW-0472">Membrane</keyword>
<dbReference type="GO" id="GO:0010113">
    <property type="term" value="P:negative regulation of systemic acquired resistance"/>
    <property type="evidence" value="ECO:0007669"/>
    <property type="project" value="TreeGrafter"/>
</dbReference>
<dbReference type="Proteomes" id="UP000631114">
    <property type="component" value="Unassembled WGS sequence"/>
</dbReference>
<dbReference type="GO" id="GO:0000976">
    <property type="term" value="F:transcription cis-regulatory region binding"/>
    <property type="evidence" value="ECO:0007669"/>
    <property type="project" value="TreeGrafter"/>
</dbReference>
<proteinExistence type="predicted"/>
<dbReference type="InterPro" id="IPR034561">
    <property type="entry name" value="SNI1"/>
</dbReference>
<evidence type="ECO:0000256" key="1">
    <source>
        <dbReference type="SAM" id="Phobius"/>
    </source>
</evidence>
<keyword evidence="3" id="KW-1185">Reference proteome</keyword>
<feature type="transmembrane region" description="Helical" evidence="1">
    <location>
        <begin position="333"/>
        <end position="353"/>
    </location>
</feature>
<dbReference type="GO" id="GO:0045892">
    <property type="term" value="P:negative regulation of DNA-templated transcription"/>
    <property type="evidence" value="ECO:0007669"/>
    <property type="project" value="InterPro"/>
</dbReference>